<dbReference type="PANTHER" id="PTHR11697">
    <property type="entry name" value="GENERAL TRANSCRIPTION FACTOR 2-RELATED ZINC FINGER PROTEIN"/>
    <property type="match status" value="1"/>
</dbReference>
<reference evidence="2" key="1">
    <citation type="journal article" date="2019" name="Sci. Rep.">
        <title>Draft genome of Tanacetum cinerariifolium, the natural source of mosquito coil.</title>
        <authorList>
            <person name="Yamashiro T."/>
            <person name="Shiraishi A."/>
            <person name="Satake H."/>
            <person name="Nakayama K."/>
        </authorList>
    </citation>
    <scope>NUCLEOTIDE SEQUENCE</scope>
</reference>
<organism evidence="2">
    <name type="scientific">Tanacetum cinerariifolium</name>
    <name type="common">Dalmatian daisy</name>
    <name type="synonym">Chrysanthemum cinerariifolium</name>
    <dbReference type="NCBI Taxonomy" id="118510"/>
    <lineage>
        <taxon>Eukaryota</taxon>
        <taxon>Viridiplantae</taxon>
        <taxon>Streptophyta</taxon>
        <taxon>Embryophyta</taxon>
        <taxon>Tracheophyta</taxon>
        <taxon>Spermatophyta</taxon>
        <taxon>Magnoliopsida</taxon>
        <taxon>eudicotyledons</taxon>
        <taxon>Gunneridae</taxon>
        <taxon>Pentapetalae</taxon>
        <taxon>asterids</taxon>
        <taxon>campanulids</taxon>
        <taxon>Asterales</taxon>
        <taxon>Asteraceae</taxon>
        <taxon>Asteroideae</taxon>
        <taxon>Anthemideae</taxon>
        <taxon>Anthemidinae</taxon>
        <taxon>Tanacetum</taxon>
    </lineage>
</organism>
<protein>
    <recommendedName>
        <fullName evidence="1">DUF4371 domain-containing protein</fullName>
    </recommendedName>
</protein>
<gene>
    <name evidence="2" type="ORF">Tci_383094</name>
</gene>
<dbReference type="InterPro" id="IPR055298">
    <property type="entry name" value="AtLOH3-like"/>
</dbReference>
<proteinExistence type="predicted"/>
<feature type="non-terminal residue" evidence="2">
    <location>
        <position position="1"/>
    </location>
</feature>
<feature type="domain" description="DUF4371" evidence="1">
    <location>
        <begin position="71"/>
        <end position="164"/>
    </location>
</feature>
<dbReference type="InterPro" id="IPR025398">
    <property type="entry name" value="DUF4371"/>
</dbReference>
<evidence type="ECO:0000259" key="1">
    <source>
        <dbReference type="Pfam" id="PF14291"/>
    </source>
</evidence>
<evidence type="ECO:0000313" key="2">
    <source>
        <dbReference type="EMBL" id="GEY11120.1"/>
    </source>
</evidence>
<sequence length="430" mass="48715">QKQSIHVAFKKQSEGEAKYYGIRLNLSVETCRFLLVASLPFRSHDGKKHSMNRGLFLELYELLANQNEETQEVLDSIIKEIGDGMFSLLVDESSDVSKKEQMALVLRYVDRLGIVKGRFAGVVHVDGMSSATIDTLFAQHKLSLKQVRGQGYDGASNMRGEFNGLKALILKDNSPAYYVRCLAHQLQLVIVAVAKHHEGLVKFFEKLIGVINVVSSSCKRKYMIRDDYKVRVEAEISAGVVETGRGLNQEITLIRPGDTRWGSHYKTIVSLFKFSEVIKVLKFVEKEVHDTRNRVQAQGILSNYEFVFYLHLMEHILEATNLLSKALQIKDQNILEAVSVINGTKESLMILRANRFDAILNKVNIFCAKYDIKVLKMDEACAAKRNIIVGITNRHYFEIDIFNTVLDMQIKSLVIALVRQAHAYLVTCPL</sequence>
<dbReference type="Pfam" id="PF14291">
    <property type="entry name" value="DUF4371"/>
    <property type="match status" value="1"/>
</dbReference>
<name>A0A699HGP3_TANCI</name>
<dbReference type="EMBL" id="BKCJ010152651">
    <property type="protein sequence ID" value="GEY11120.1"/>
    <property type="molecule type" value="Genomic_DNA"/>
</dbReference>
<dbReference type="SUPFAM" id="SSF53098">
    <property type="entry name" value="Ribonuclease H-like"/>
    <property type="match status" value="1"/>
</dbReference>
<dbReference type="InterPro" id="IPR012337">
    <property type="entry name" value="RNaseH-like_sf"/>
</dbReference>
<dbReference type="PANTHER" id="PTHR11697:SF230">
    <property type="entry name" value="ZINC FINGER, MYM DOMAIN CONTAINING 1"/>
    <property type="match status" value="1"/>
</dbReference>
<comment type="caution">
    <text evidence="2">The sequence shown here is derived from an EMBL/GenBank/DDBJ whole genome shotgun (WGS) entry which is preliminary data.</text>
</comment>
<dbReference type="AlphaFoldDB" id="A0A699HGP3"/>
<accession>A0A699HGP3</accession>